<sequence>MSHGGAEQTPRARRAEGLSFALFAAVGIGGAWLAGWGVKRRRMAHCEERDASELPDEEPATVGGEEMSSDYYDEVAEFSEMKIFAGSSSPELAREICAHLGISLGRAFCGKFADGEIAVQVLDEVRGGDVYVLQSAPHSEKDTDSAFMELLLMTSALRRSSAKRITAVIPYLSYARQTQVFEAHRPRPIAAADVALMLSTLGVDRVILVDVHNPRMEGFFPTEVPVHNIDAQALAVQYFKKKHLEKVVVVATDNMGGERTKAFWNRLTRVGIDAGLASMVSNRPERSRREGSPLVLTPPGSLADHTIITQAGEKKNVASLGRHDWLVGDVKGCDCIIVDDIIDTGSRAFKTANFLKKAGARRIFMYATHGVFSKGAIDRINKSPIDELIVTNSIPLPNYIFSEKLRVLSIGKLLAETIRRVHTNSSVSVLFQDAFIAKQHMA</sequence>
<evidence type="ECO:0000256" key="12">
    <source>
        <dbReference type="SAM" id="Phobius"/>
    </source>
</evidence>
<dbReference type="EMBL" id="CDMY01000831">
    <property type="protein sequence ID" value="CEM34767.1"/>
    <property type="molecule type" value="Genomic_DNA"/>
</dbReference>
<dbReference type="OMA" id="EFWIRMK"/>
<evidence type="ECO:0000259" key="13">
    <source>
        <dbReference type="Pfam" id="PF13793"/>
    </source>
</evidence>
<dbReference type="PANTHER" id="PTHR10210">
    <property type="entry name" value="RIBOSE-PHOSPHATE DIPHOSPHOKINASE FAMILY MEMBER"/>
    <property type="match status" value="1"/>
</dbReference>
<keyword evidence="10" id="KW-0460">Magnesium</keyword>
<evidence type="ECO:0000256" key="2">
    <source>
        <dbReference type="ARBA" id="ARBA00006478"/>
    </source>
</evidence>
<evidence type="ECO:0000256" key="8">
    <source>
        <dbReference type="ARBA" id="ARBA00022777"/>
    </source>
</evidence>
<keyword evidence="12" id="KW-0472">Membrane</keyword>
<evidence type="ECO:0000256" key="4">
    <source>
        <dbReference type="ARBA" id="ARBA00022679"/>
    </source>
</evidence>
<keyword evidence="15" id="KW-1185">Reference proteome</keyword>
<gene>
    <name evidence="14" type="ORF">Vbra_18736</name>
</gene>
<dbReference type="Gene3D" id="3.40.50.2020">
    <property type="match status" value="2"/>
</dbReference>
<dbReference type="InterPro" id="IPR029099">
    <property type="entry name" value="Pribosyltran_N"/>
</dbReference>
<evidence type="ECO:0000256" key="3">
    <source>
        <dbReference type="ARBA" id="ARBA00013247"/>
    </source>
</evidence>
<evidence type="ECO:0000313" key="15">
    <source>
        <dbReference type="Proteomes" id="UP000041254"/>
    </source>
</evidence>
<keyword evidence="9" id="KW-0067">ATP-binding</keyword>
<evidence type="ECO:0000256" key="7">
    <source>
        <dbReference type="ARBA" id="ARBA00022741"/>
    </source>
</evidence>
<dbReference type="InterPro" id="IPR005946">
    <property type="entry name" value="Rib-P_diPkinase"/>
</dbReference>
<feature type="domain" description="Ribose-phosphate pyrophosphokinase N-terminal" evidence="13">
    <location>
        <begin position="81"/>
        <end position="202"/>
    </location>
</feature>
<name>A0A0G4GV89_VITBC</name>
<dbReference type="GO" id="GO:0006015">
    <property type="term" value="P:5-phosphoribose 1-diphosphate biosynthetic process"/>
    <property type="evidence" value="ECO:0007669"/>
    <property type="project" value="TreeGrafter"/>
</dbReference>
<dbReference type="Proteomes" id="UP000041254">
    <property type="component" value="Unassembled WGS sequence"/>
</dbReference>
<dbReference type="SUPFAM" id="SSF53271">
    <property type="entry name" value="PRTase-like"/>
    <property type="match status" value="2"/>
</dbReference>
<evidence type="ECO:0000256" key="6">
    <source>
        <dbReference type="ARBA" id="ARBA00022727"/>
    </source>
</evidence>
<keyword evidence="6" id="KW-0545">Nucleotide biosynthesis</keyword>
<dbReference type="InterPro" id="IPR029057">
    <property type="entry name" value="PRTase-like"/>
</dbReference>
<reference evidence="14 15" key="1">
    <citation type="submission" date="2014-11" db="EMBL/GenBank/DDBJ databases">
        <authorList>
            <person name="Zhu J."/>
            <person name="Qi W."/>
            <person name="Song R."/>
        </authorList>
    </citation>
    <scope>NUCLEOTIDE SEQUENCE [LARGE SCALE GENOMIC DNA]</scope>
</reference>
<evidence type="ECO:0000256" key="10">
    <source>
        <dbReference type="ARBA" id="ARBA00022842"/>
    </source>
</evidence>
<dbReference type="GO" id="GO:0005737">
    <property type="term" value="C:cytoplasm"/>
    <property type="evidence" value="ECO:0007669"/>
    <property type="project" value="TreeGrafter"/>
</dbReference>
<accession>A0A0G4GV89</accession>
<protein>
    <recommendedName>
        <fullName evidence="3">ribose-phosphate diphosphokinase</fullName>
        <ecNumber evidence="3">2.7.6.1</ecNumber>
    </recommendedName>
</protein>
<dbReference type="GO" id="GO:0005524">
    <property type="term" value="F:ATP binding"/>
    <property type="evidence" value="ECO:0007669"/>
    <property type="project" value="UniProtKB-KW"/>
</dbReference>
<dbReference type="Pfam" id="PF14572">
    <property type="entry name" value="Pribosyl_synth"/>
    <property type="match status" value="1"/>
</dbReference>
<dbReference type="GO" id="GO:0004749">
    <property type="term" value="F:ribose phosphate diphosphokinase activity"/>
    <property type="evidence" value="ECO:0007669"/>
    <property type="project" value="UniProtKB-EC"/>
</dbReference>
<dbReference type="OrthoDB" id="413572at2759"/>
<evidence type="ECO:0000256" key="1">
    <source>
        <dbReference type="ARBA" id="ARBA00004996"/>
    </source>
</evidence>
<dbReference type="STRING" id="1169540.A0A0G4GV89"/>
<dbReference type="GO" id="GO:0006164">
    <property type="term" value="P:purine nucleotide biosynthetic process"/>
    <property type="evidence" value="ECO:0007669"/>
    <property type="project" value="TreeGrafter"/>
</dbReference>
<comment type="similarity">
    <text evidence="2">Belongs to the ribose-phosphate pyrophosphokinase family.</text>
</comment>
<comment type="catalytic activity">
    <reaction evidence="11">
        <text>D-ribose 5-phosphate + ATP = 5-phospho-alpha-D-ribose 1-diphosphate + AMP + H(+)</text>
        <dbReference type="Rhea" id="RHEA:15609"/>
        <dbReference type="ChEBI" id="CHEBI:15378"/>
        <dbReference type="ChEBI" id="CHEBI:30616"/>
        <dbReference type="ChEBI" id="CHEBI:58017"/>
        <dbReference type="ChEBI" id="CHEBI:78346"/>
        <dbReference type="ChEBI" id="CHEBI:456215"/>
        <dbReference type="EC" id="2.7.6.1"/>
    </reaction>
</comment>
<comment type="pathway">
    <text evidence="1">Metabolic intermediate biosynthesis; 5-phospho-alpha-D-ribose 1-diphosphate biosynthesis; 5-phospho-alpha-D-ribose 1-diphosphate from D-ribose 5-phosphate (route I): step 1/1.</text>
</comment>
<keyword evidence="12" id="KW-0812">Transmembrane</keyword>
<dbReference type="NCBIfam" id="TIGR01251">
    <property type="entry name" value="ribP_PPkin"/>
    <property type="match status" value="1"/>
</dbReference>
<dbReference type="InParanoid" id="A0A0G4GV89"/>
<proteinExistence type="inferred from homology"/>
<dbReference type="VEuPathDB" id="CryptoDB:Vbra_18736"/>
<dbReference type="SMART" id="SM01400">
    <property type="entry name" value="Pribosyltran_N"/>
    <property type="match status" value="1"/>
</dbReference>
<dbReference type="PhylomeDB" id="A0A0G4GV89"/>
<keyword evidence="12" id="KW-1133">Transmembrane helix</keyword>
<dbReference type="GO" id="GO:0002189">
    <property type="term" value="C:ribose phosphate diphosphokinase complex"/>
    <property type="evidence" value="ECO:0007669"/>
    <property type="project" value="TreeGrafter"/>
</dbReference>
<evidence type="ECO:0000256" key="5">
    <source>
        <dbReference type="ARBA" id="ARBA00022723"/>
    </source>
</evidence>
<evidence type="ECO:0000313" key="14">
    <source>
        <dbReference type="EMBL" id="CEM34767.1"/>
    </source>
</evidence>
<keyword evidence="4" id="KW-0808">Transferase</keyword>
<keyword evidence="8" id="KW-0418">Kinase</keyword>
<dbReference type="EC" id="2.7.6.1" evidence="3"/>
<feature type="transmembrane region" description="Helical" evidence="12">
    <location>
        <begin position="20"/>
        <end position="38"/>
    </location>
</feature>
<dbReference type="FunCoup" id="A0A0G4GV89">
    <property type="interactions" value="80"/>
</dbReference>
<dbReference type="GO" id="GO:0016301">
    <property type="term" value="F:kinase activity"/>
    <property type="evidence" value="ECO:0007669"/>
    <property type="project" value="UniProtKB-KW"/>
</dbReference>
<dbReference type="FunFam" id="3.40.50.2020:FF:000007">
    <property type="entry name" value="Ribose-phosphate pyrophosphokinase"/>
    <property type="match status" value="1"/>
</dbReference>
<evidence type="ECO:0000256" key="11">
    <source>
        <dbReference type="ARBA" id="ARBA00049535"/>
    </source>
</evidence>
<dbReference type="PANTHER" id="PTHR10210:SF32">
    <property type="entry name" value="RIBOSE-PHOSPHATE PYROPHOSPHOKINASE 2"/>
    <property type="match status" value="1"/>
</dbReference>
<dbReference type="GO" id="GO:0000287">
    <property type="term" value="F:magnesium ion binding"/>
    <property type="evidence" value="ECO:0007669"/>
    <property type="project" value="InterPro"/>
</dbReference>
<keyword evidence="5" id="KW-0479">Metal-binding</keyword>
<dbReference type="Pfam" id="PF13793">
    <property type="entry name" value="Pribosyltran_N"/>
    <property type="match status" value="1"/>
</dbReference>
<keyword evidence="7" id="KW-0547">Nucleotide-binding</keyword>
<organism evidence="14 15">
    <name type="scientific">Vitrella brassicaformis (strain CCMP3155)</name>
    <dbReference type="NCBI Taxonomy" id="1169540"/>
    <lineage>
        <taxon>Eukaryota</taxon>
        <taxon>Sar</taxon>
        <taxon>Alveolata</taxon>
        <taxon>Colpodellida</taxon>
        <taxon>Vitrellaceae</taxon>
        <taxon>Vitrella</taxon>
    </lineage>
</organism>
<dbReference type="AlphaFoldDB" id="A0A0G4GV89"/>
<evidence type="ECO:0000256" key="9">
    <source>
        <dbReference type="ARBA" id="ARBA00022840"/>
    </source>
</evidence>